<comment type="cofactor">
    <cofactor evidence="1">
        <name>FMN</name>
        <dbReference type="ChEBI" id="CHEBI:58210"/>
    </cofactor>
</comment>
<dbReference type="SUPFAM" id="SSF50475">
    <property type="entry name" value="FMN-binding split barrel"/>
    <property type="match status" value="1"/>
</dbReference>
<keyword evidence="3" id="KW-0288">FMN</keyword>
<dbReference type="PANTHER" id="PTHR33798">
    <property type="entry name" value="FLAVOPROTEIN OXYGENASE"/>
    <property type="match status" value="1"/>
</dbReference>
<evidence type="ECO:0000313" key="7">
    <source>
        <dbReference type="Proteomes" id="UP001168613"/>
    </source>
</evidence>
<dbReference type="SMART" id="SM00903">
    <property type="entry name" value="Flavin_Reduct"/>
    <property type="match status" value="1"/>
</dbReference>
<accession>A0ABT8EF16</accession>
<evidence type="ECO:0000256" key="2">
    <source>
        <dbReference type="ARBA" id="ARBA00022630"/>
    </source>
</evidence>
<dbReference type="EMBL" id="JAJHNU010000001">
    <property type="protein sequence ID" value="MDN4119877.1"/>
    <property type="molecule type" value="Genomic_DNA"/>
</dbReference>
<dbReference type="Pfam" id="PF01613">
    <property type="entry name" value="Flavin_Reduct"/>
    <property type="match status" value="1"/>
</dbReference>
<dbReference type="InterPro" id="IPR002563">
    <property type="entry name" value="Flavin_Rdtase-like_dom"/>
</dbReference>
<evidence type="ECO:0000259" key="5">
    <source>
        <dbReference type="SMART" id="SM00903"/>
    </source>
</evidence>
<organism evidence="6 7">
    <name type="scientific">Alcaligenes endophyticus</name>
    <dbReference type="NCBI Taxonomy" id="1929088"/>
    <lineage>
        <taxon>Bacteria</taxon>
        <taxon>Pseudomonadati</taxon>
        <taxon>Pseudomonadota</taxon>
        <taxon>Betaproteobacteria</taxon>
        <taxon>Burkholderiales</taxon>
        <taxon>Alcaligenaceae</taxon>
        <taxon>Alcaligenes</taxon>
    </lineage>
</organism>
<name>A0ABT8EF16_9BURK</name>
<protein>
    <submittedName>
        <fullName evidence="6">Flavin reductase family protein</fullName>
    </submittedName>
</protein>
<keyword evidence="2" id="KW-0285">Flavoprotein</keyword>
<dbReference type="Proteomes" id="UP001168613">
    <property type="component" value="Unassembled WGS sequence"/>
</dbReference>
<comment type="similarity">
    <text evidence="4">Belongs to the flavoredoxin family.</text>
</comment>
<comment type="caution">
    <text evidence="6">The sequence shown here is derived from an EMBL/GenBank/DDBJ whole genome shotgun (WGS) entry which is preliminary data.</text>
</comment>
<dbReference type="RefSeq" id="WP_266122785.1">
    <property type="nucleotide sequence ID" value="NZ_JAJHNU010000001.1"/>
</dbReference>
<evidence type="ECO:0000313" key="6">
    <source>
        <dbReference type="EMBL" id="MDN4119877.1"/>
    </source>
</evidence>
<evidence type="ECO:0000256" key="1">
    <source>
        <dbReference type="ARBA" id="ARBA00001917"/>
    </source>
</evidence>
<reference evidence="6" key="1">
    <citation type="submission" date="2021-11" db="EMBL/GenBank/DDBJ databases">
        <title>Draft genome sequence of Alcaligenes endophyticus type strain CCUG 75668T.</title>
        <authorList>
            <person name="Salva-Serra F."/>
            <person name="Duran R.E."/>
            <person name="Seeger M."/>
            <person name="Moore E.R.B."/>
            <person name="Jaen-Luchoro D."/>
        </authorList>
    </citation>
    <scope>NUCLEOTIDE SEQUENCE</scope>
    <source>
        <strain evidence="6">CCUG 75668</strain>
    </source>
</reference>
<dbReference type="PANTHER" id="PTHR33798:SF5">
    <property type="entry name" value="FLAVIN REDUCTASE LIKE DOMAIN-CONTAINING PROTEIN"/>
    <property type="match status" value="1"/>
</dbReference>
<dbReference type="Gene3D" id="2.30.110.10">
    <property type="entry name" value="Electron Transport, Fmn-binding Protein, Chain A"/>
    <property type="match status" value="1"/>
</dbReference>
<proteinExistence type="inferred from homology"/>
<gene>
    <name evidence="6" type="ORF">LMS43_01110</name>
</gene>
<evidence type="ECO:0000256" key="4">
    <source>
        <dbReference type="ARBA" id="ARBA00038054"/>
    </source>
</evidence>
<evidence type="ECO:0000256" key="3">
    <source>
        <dbReference type="ARBA" id="ARBA00022643"/>
    </source>
</evidence>
<feature type="domain" description="Flavin reductase like" evidence="5">
    <location>
        <begin position="19"/>
        <end position="172"/>
    </location>
</feature>
<keyword evidence="7" id="KW-1185">Reference proteome</keyword>
<dbReference type="InterPro" id="IPR012349">
    <property type="entry name" value="Split_barrel_FMN-bd"/>
</dbReference>
<sequence>MYFDIAQLDYKKCYKLLASTVVPRPIAWVISSDKNGVINAAPFSFFNFFSGFPPVICLGVGYKDGKPKDTLFNIMNSGEFIINMVTENLAEKMNETAYPFSSDVDELRKTGLDTKQGIKIKLPFISESPVAIECIKKEIISIDTTAKLIIGHVVGIHINDEAITDPEKLYINTEKLKLIGRMESPGWYIRTEDRFKIR</sequence>